<dbReference type="EMBL" id="VUJU01004855">
    <property type="protein sequence ID" value="KAF0753038.1"/>
    <property type="molecule type" value="Genomic_DNA"/>
</dbReference>
<feature type="compositionally biased region" description="Basic and acidic residues" evidence="1">
    <location>
        <begin position="181"/>
        <end position="190"/>
    </location>
</feature>
<evidence type="ECO:0000313" key="3">
    <source>
        <dbReference type="EMBL" id="KAF0753038.1"/>
    </source>
</evidence>
<name>A0A6G0YBZ0_APHCR</name>
<protein>
    <submittedName>
        <fullName evidence="3">PiggyBac transposable element-derived protein 3-like</fullName>
    </submittedName>
</protein>
<evidence type="ECO:0000259" key="2">
    <source>
        <dbReference type="Pfam" id="PF13843"/>
    </source>
</evidence>
<dbReference type="InterPro" id="IPR029526">
    <property type="entry name" value="PGBD"/>
</dbReference>
<organism evidence="3 4">
    <name type="scientific">Aphis craccivora</name>
    <name type="common">Cowpea aphid</name>
    <dbReference type="NCBI Taxonomy" id="307492"/>
    <lineage>
        <taxon>Eukaryota</taxon>
        <taxon>Metazoa</taxon>
        <taxon>Ecdysozoa</taxon>
        <taxon>Arthropoda</taxon>
        <taxon>Hexapoda</taxon>
        <taxon>Insecta</taxon>
        <taxon>Pterygota</taxon>
        <taxon>Neoptera</taxon>
        <taxon>Paraneoptera</taxon>
        <taxon>Hemiptera</taxon>
        <taxon>Sternorrhyncha</taxon>
        <taxon>Aphidomorpha</taxon>
        <taxon>Aphidoidea</taxon>
        <taxon>Aphididae</taxon>
        <taxon>Aphidini</taxon>
        <taxon>Aphis</taxon>
        <taxon>Aphis</taxon>
    </lineage>
</organism>
<evidence type="ECO:0000313" key="4">
    <source>
        <dbReference type="Proteomes" id="UP000478052"/>
    </source>
</evidence>
<feature type="non-terminal residue" evidence="3">
    <location>
        <position position="1"/>
    </location>
</feature>
<dbReference type="OrthoDB" id="6599603at2759"/>
<feature type="non-terminal residue" evidence="3">
    <location>
        <position position="255"/>
    </location>
</feature>
<feature type="domain" description="PiggyBac transposable element-derived protein" evidence="2">
    <location>
        <begin position="32"/>
        <end position="138"/>
    </location>
</feature>
<keyword evidence="4" id="KW-1185">Reference proteome</keyword>
<feature type="region of interest" description="Disordered" evidence="1">
    <location>
        <begin position="176"/>
        <end position="200"/>
    </location>
</feature>
<sequence>GQENQECFRLKKEPDLGASSNIVRQGIYSLGKEKQTKKCPTSKGTDITAVVWKDTKVVNLLSTFVGADPVMKVKRFDNKFKKHVEVDCPAIIKTYNKHMGGVDLLDGLLGRHKIKTRSRKWYIRLFYHMLDVTIVNSWLLHRKIQEGKGENKTLTLVQFRKQLAISLCKVGQVTTPKRGRPSKEIENNIEKKRKLGRKKGEVAPTKDIRLDGIQHWPIDRTTKTRCKMPGCDSYTWIKCSKCDITFAVEKVEFVL</sequence>
<dbReference type="Proteomes" id="UP000478052">
    <property type="component" value="Unassembled WGS sequence"/>
</dbReference>
<dbReference type="PANTHER" id="PTHR47272">
    <property type="entry name" value="DDE_TNP_1_7 DOMAIN-CONTAINING PROTEIN"/>
    <property type="match status" value="1"/>
</dbReference>
<proteinExistence type="predicted"/>
<dbReference type="AlphaFoldDB" id="A0A6G0YBZ0"/>
<accession>A0A6G0YBZ0</accession>
<dbReference type="Pfam" id="PF13843">
    <property type="entry name" value="DDE_Tnp_1_7"/>
    <property type="match status" value="1"/>
</dbReference>
<comment type="caution">
    <text evidence="3">The sequence shown here is derived from an EMBL/GenBank/DDBJ whole genome shotgun (WGS) entry which is preliminary data.</text>
</comment>
<reference evidence="3 4" key="1">
    <citation type="submission" date="2019-08" db="EMBL/GenBank/DDBJ databases">
        <title>Whole genome of Aphis craccivora.</title>
        <authorList>
            <person name="Voronova N.V."/>
            <person name="Shulinski R.S."/>
            <person name="Bandarenka Y.V."/>
            <person name="Zhorov D.G."/>
            <person name="Warner D."/>
        </authorList>
    </citation>
    <scope>NUCLEOTIDE SEQUENCE [LARGE SCALE GENOMIC DNA]</scope>
    <source>
        <strain evidence="3">180601</strain>
        <tissue evidence="3">Whole Body</tissue>
    </source>
</reference>
<dbReference type="PANTHER" id="PTHR47272:SF1">
    <property type="entry name" value="PIGGYBAC TRANSPOSABLE ELEMENT-DERIVED PROTEIN 3-LIKE"/>
    <property type="match status" value="1"/>
</dbReference>
<gene>
    <name evidence="3" type="ORF">FWK35_00006470</name>
</gene>
<evidence type="ECO:0000256" key="1">
    <source>
        <dbReference type="SAM" id="MobiDB-lite"/>
    </source>
</evidence>